<dbReference type="FunFam" id="1.20.5.210:FF:000001">
    <property type="entry name" value="Cytochrome b-c1 complex subunit 8"/>
    <property type="match status" value="1"/>
</dbReference>
<evidence type="ECO:0000256" key="12">
    <source>
        <dbReference type="ARBA" id="ARBA00047105"/>
    </source>
</evidence>
<dbReference type="GO" id="GO:0005743">
    <property type="term" value="C:mitochondrial inner membrane"/>
    <property type="evidence" value="ECO:0007669"/>
    <property type="project" value="UniProtKB-SubCell"/>
</dbReference>
<evidence type="ECO:0000256" key="9">
    <source>
        <dbReference type="ARBA" id="ARBA00022989"/>
    </source>
</evidence>
<reference evidence="15 16" key="1">
    <citation type="journal article" date="2019" name="Commun. Biol.">
        <title>The bagworm genome reveals a unique fibroin gene that provides high tensile strength.</title>
        <authorList>
            <person name="Kono N."/>
            <person name="Nakamura H."/>
            <person name="Ohtoshi R."/>
            <person name="Tomita M."/>
            <person name="Numata K."/>
            <person name="Arakawa K."/>
        </authorList>
    </citation>
    <scope>NUCLEOTIDE SEQUENCE [LARGE SCALE GENOMIC DNA]</scope>
</reference>
<dbReference type="Proteomes" id="UP000299102">
    <property type="component" value="Unassembled WGS sequence"/>
</dbReference>
<keyword evidence="7 13" id="KW-0999">Mitochondrion inner membrane</keyword>
<dbReference type="InterPro" id="IPR036642">
    <property type="entry name" value="Cyt_bc1_su8_sf"/>
</dbReference>
<comment type="similarity">
    <text evidence="2 13">Belongs to the UQCRQ/QCR8 family.</text>
</comment>
<comment type="function">
    <text evidence="13">Component of the ubiquinol-cytochrome c oxidoreductase, a multisubunit transmembrane complex that is part of the mitochondrial electron transport chain which drives oxidative phosphorylation. The complex plays an important role in the uptake of multiple carbon sources present in different host niches.</text>
</comment>
<protein>
    <recommendedName>
        <fullName evidence="3 13">Cytochrome b-c1 complex subunit 8</fullName>
    </recommendedName>
    <alternativeName>
        <fullName evidence="13">Complex III subunit 8</fullName>
    </alternativeName>
</protein>
<dbReference type="Gene3D" id="1.20.5.210">
    <property type="entry name" value="Cytochrome b-c1 complex subunit 8"/>
    <property type="match status" value="1"/>
</dbReference>
<keyword evidence="16" id="KW-1185">Reference proteome</keyword>
<name>A0A4C1X8L5_EUMVA</name>
<evidence type="ECO:0000256" key="1">
    <source>
        <dbReference type="ARBA" id="ARBA00004434"/>
    </source>
</evidence>
<keyword evidence="6" id="KW-0812">Transmembrane</keyword>
<dbReference type="GO" id="GO:0006122">
    <property type="term" value="P:mitochondrial electron transport, ubiquinol to cytochrome c"/>
    <property type="evidence" value="ECO:0007669"/>
    <property type="project" value="UniProtKB-UniRule"/>
</dbReference>
<dbReference type="Pfam" id="PF02939">
    <property type="entry name" value="UcrQ"/>
    <property type="match status" value="1"/>
</dbReference>
<evidence type="ECO:0000256" key="2">
    <source>
        <dbReference type="ARBA" id="ARBA00007668"/>
    </source>
</evidence>
<dbReference type="OrthoDB" id="6683853at2759"/>
<evidence type="ECO:0000256" key="6">
    <source>
        <dbReference type="ARBA" id="ARBA00022692"/>
    </source>
</evidence>
<dbReference type="SUPFAM" id="SSF81508">
    <property type="entry name" value="Ubiquinone-binding protein QP-C of cytochrome bc1 complex (Ubiquinol-cytochrome c reductase)"/>
    <property type="match status" value="1"/>
</dbReference>
<dbReference type="InterPro" id="IPR004205">
    <property type="entry name" value="Cyt_bc1_su8"/>
</dbReference>
<evidence type="ECO:0000256" key="3">
    <source>
        <dbReference type="ARBA" id="ARBA00016324"/>
    </source>
</evidence>
<dbReference type="STRING" id="151549.A0A4C1X8L5"/>
<keyword evidence="11" id="KW-0472">Membrane</keyword>
<evidence type="ECO:0000313" key="16">
    <source>
        <dbReference type="Proteomes" id="UP000299102"/>
    </source>
</evidence>
<keyword evidence="9" id="KW-1133">Transmembrane helix</keyword>
<evidence type="ECO:0000256" key="5">
    <source>
        <dbReference type="ARBA" id="ARBA00022660"/>
    </source>
</evidence>
<comment type="subunit">
    <text evidence="12 13">Component of the ubiquinol-cytochrome c oxidoreductase (cytochrome b-c1 complex, complex III, CIII), a multisubunit enzyme composed of 11 subunits. The complex is composed of 3 respiratory subunits cytochrome b, cytochrome c1 and Rieske protein UQCRFS1, 2 core protein subunits UQCRC1/QCR1 and UQCRC2/QCR2, and 6 low-molecular weight protein subunits UQCRH/QCR6, UQCRB/QCR7, UQCRQ/QCR8, UQCR10/QCR9, UQCR11/QCR10 and subunit 9, the cleavage product of Rieske protein UQCRFS1. The complex exists as an obligatory dimer and forms supercomplexes (SCs) in the inner mitochondrial membrane with NADH-ubiquinone oxidoreductase (complex I, CI) and cytochrome c oxidase (complex IV, CIV), resulting in different assemblies (supercomplex SCI(1)III(2)IV(1) and megacomplex MCI(2)III(2)IV(2)). Interacts with UQCC6.</text>
</comment>
<evidence type="ECO:0000313" key="15">
    <source>
        <dbReference type="EMBL" id="GBP59523.1"/>
    </source>
</evidence>
<organism evidence="15 16">
    <name type="scientific">Eumeta variegata</name>
    <name type="common">Bagworm moth</name>
    <name type="synonym">Eumeta japonica</name>
    <dbReference type="NCBI Taxonomy" id="151549"/>
    <lineage>
        <taxon>Eukaryota</taxon>
        <taxon>Metazoa</taxon>
        <taxon>Ecdysozoa</taxon>
        <taxon>Arthropoda</taxon>
        <taxon>Hexapoda</taxon>
        <taxon>Insecta</taxon>
        <taxon>Pterygota</taxon>
        <taxon>Neoptera</taxon>
        <taxon>Endopterygota</taxon>
        <taxon>Lepidoptera</taxon>
        <taxon>Glossata</taxon>
        <taxon>Ditrysia</taxon>
        <taxon>Tineoidea</taxon>
        <taxon>Psychidae</taxon>
        <taxon>Oiketicinae</taxon>
        <taxon>Eumeta</taxon>
    </lineage>
</organism>
<evidence type="ECO:0000256" key="4">
    <source>
        <dbReference type="ARBA" id="ARBA00022448"/>
    </source>
</evidence>
<dbReference type="PANTHER" id="PTHR12119:SF2">
    <property type="entry name" value="CYTOCHROME B-C1 COMPLEX SUBUNIT 8"/>
    <property type="match status" value="1"/>
</dbReference>
<dbReference type="GO" id="GO:0045275">
    <property type="term" value="C:respiratory chain complex III"/>
    <property type="evidence" value="ECO:0007669"/>
    <property type="project" value="UniProtKB-UniRule"/>
</dbReference>
<evidence type="ECO:0000256" key="10">
    <source>
        <dbReference type="ARBA" id="ARBA00023128"/>
    </source>
</evidence>
<comment type="subcellular location">
    <subcellularLocation>
        <location evidence="1 13">Mitochondrion inner membrane</location>
        <topology evidence="1 13">Single-pass membrane protein</topology>
    </subcellularLocation>
</comment>
<feature type="region of interest" description="Disordered" evidence="14">
    <location>
        <begin position="44"/>
        <end position="75"/>
    </location>
</feature>
<accession>A0A4C1X8L5</accession>
<gene>
    <name evidence="15" type="primary">Uqcrq</name>
    <name evidence="15" type="ORF">EVAR_42428_1</name>
</gene>
<dbReference type="PANTHER" id="PTHR12119">
    <property type="entry name" value="UBIQUINOL-CYTOCHROME C REDUCTASE COMPLEX UBIQUINONE-BINDING PROTEIN QP-C"/>
    <property type="match status" value="1"/>
</dbReference>
<keyword evidence="10 13" id="KW-0496">Mitochondrion</keyword>
<evidence type="ECO:0000256" key="7">
    <source>
        <dbReference type="ARBA" id="ARBA00022792"/>
    </source>
</evidence>
<dbReference type="AlphaFoldDB" id="A0A4C1X8L5"/>
<keyword evidence="8 13" id="KW-0249">Electron transport</keyword>
<evidence type="ECO:0000256" key="14">
    <source>
        <dbReference type="SAM" id="MobiDB-lite"/>
    </source>
</evidence>
<proteinExistence type="inferred from homology"/>
<comment type="caution">
    <text evidence="15">The sequence shown here is derived from an EMBL/GenBank/DDBJ whole genome shotgun (WGS) entry which is preliminary data.</text>
</comment>
<evidence type="ECO:0000256" key="13">
    <source>
        <dbReference type="RuleBase" id="RU368118"/>
    </source>
</evidence>
<keyword evidence="4 13" id="KW-0813">Transport</keyword>
<keyword evidence="5 13" id="KW-0679">Respiratory chain</keyword>
<dbReference type="EMBL" id="BGZK01000763">
    <property type="protein sequence ID" value="GBP59523.1"/>
    <property type="molecule type" value="Genomic_DNA"/>
</dbReference>
<evidence type="ECO:0000256" key="11">
    <source>
        <dbReference type="ARBA" id="ARBA00023136"/>
    </source>
</evidence>
<evidence type="ECO:0000256" key="8">
    <source>
        <dbReference type="ARBA" id="ARBA00022982"/>
    </source>
</evidence>
<sequence length="252" mass="28781">MTYSPVFAHAARKYYIDYRTHRSDSSTSRDNIPMRFRAAVTNQPHPTLSVGHRPVPYSTRPPNRLRPGRRKEPTRDGFLRHLCRDDSSRRRRACHAPSALACAVRPHSEMGKHFGELAKIRGLVSYKLSQHEMRAFAGAINPGISNVIRRCRESFLRVVPPFVIAYLVYDSVEQEHHRLGRKNPADFENGKEYLEFELLFVLAHIDRKILAHARGSSWLLIHTESGNALRACGALRKINGILETMPKIAQII</sequence>